<evidence type="ECO:0000259" key="2">
    <source>
        <dbReference type="Pfam" id="PF00496"/>
    </source>
</evidence>
<dbReference type="GO" id="GO:1904680">
    <property type="term" value="F:peptide transmembrane transporter activity"/>
    <property type="evidence" value="ECO:0007669"/>
    <property type="project" value="TreeGrafter"/>
</dbReference>
<keyword evidence="1" id="KW-0238">DNA-binding</keyword>
<proteinExistence type="predicted"/>
<comment type="caution">
    <text evidence="4">The sequence shown here is derived from an EMBL/GenBank/DDBJ whole genome shotgun (WGS) entry which is preliminary data.</text>
</comment>
<dbReference type="Pfam" id="PF00496">
    <property type="entry name" value="SBP_bac_5"/>
    <property type="match status" value="1"/>
</dbReference>
<organism evidence="4 5">
    <name type="scientific">Cohnella nanjingensis</name>
    <dbReference type="NCBI Taxonomy" id="1387779"/>
    <lineage>
        <taxon>Bacteria</taxon>
        <taxon>Bacillati</taxon>
        <taxon>Bacillota</taxon>
        <taxon>Bacilli</taxon>
        <taxon>Bacillales</taxon>
        <taxon>Paenibacillaceae</taxon>
        <taxon>Cohnella</taxon>
    </lineage>
</organism>
<dbReference type="GO" id="GO:0003677">
    <property type="term" value="F:DNA binding"/>
    <property type="evidence" value="ECO:0007669"/>
    <property type="project" value="UniProtKB-KW"/>
</dbReference>
<dbReference type="Gene3D" id="3.40.190.10">
    <property type="entry name" value="Periplasmic binding protein-like II"/>
    <property type="match status" value="1"/>
</dbReference>
<dbReference type="Proteomes" id="UP000547209">
    <property type="component" value="Unassembled WGS sequence"/>
</dbReference>
<evidence type="ECO:0000259" key="3">
    <source>
        <dbReference type="Pfam" id="PF12793"/>
    </source>
</evidence>
<evidence type="ECO:0000313" key="4">
    <source>
        <dbReference type="EMBL" id="MBB6669198.1"/>
    </source>
</evidence>
<dbReference type="EMBL" id="JACJVP010000001">
    <property type="protein sequence ID" value="MBB6669198.1"/>
    <property type="molecule type" value="Genomic_DNA"/>
</dbReference>
<dbReference type="SUPFAM" id="SSF53850">
    <property type="entry name" value="Periplasmic binding protein-like II"/>
    <property type="match status" value="1"/>
</dbReference>
<dbReference type="PANTHER" id="PTHR30290">
    <property type="entry name" value="PERIPLASMIC BINDING COMPONENT OF ABC TRANSPORTER"/>
    <property type="match status" value="1"/>
</dbReference>
<accession>A0A7X0RKM6</accession>
<name>A0A7X0RKM6_9BACL</name>
<dbReference type="Gene3D" id="3.10.105.10">
    <property type="entry name" value="Dipeptide-binding Protein, Domain 3"/>
    <property type="match status" value="1"/>
</dbReference>
<reference evidence="4 5" key="1">
    <citation type="submission" date="2020-08" db="EMBL/GenBank/DDBJ databases">
        <title>Cohnella phylogeny.</title>
        <authorList>
            <person name="Dunlap C."/>
        </authorList>
    </citation>
    <scope>NUCLEOTIDE SEQUENCE [LARGE SCALE GENOMIC DNA]</scope>
    <source>
        <strain evidence="4 5">DSM 28246</strain>
    </source>
</reference>
<dbReference type="RefSeq" id="WP_185140636.1">
    <property type="nucleotide sequence ID" value="NZ_JACJVP010000001.1"/>
</dbReference>
<dbReference type="InterPro" id="IPR000914">
    <property type="entry name" value="SBP_5_dom"/>
</dbReference>
<gene>
    <name evidence="4" type="ORF">H7C19_00695</name>
</gene>
<dbReference type="AlphaFoldDB" id="A0A7X0RKM6"/>
<dbReference type="GO" id="GO:0015833">
    <property type="term" value="P:peptide transport"/>
    <property type="evidence" value="ECO:0007669"/>
    <property type="project" value="TreeGrafter"/>
</dbReference>
<dbReference type="Pfam" id="PF12793">
    <property type="entry name" value="SgrR_N"/>
    <property type="match status" value="1"/>
</dbReference>
<dbReference type="PANTHER" id="PTHR30290:SF72">
    <property type="entry name" value="HTH-TYPE TRANSCRIPTIONAL REGULATOR SGRR"/>
    <property type="match status" value="1"/>
</dbReference>
<evidence type="ECO:0000313" key="5">
    <source>
        <dbReference type="Proteomes" id="UP000547209"/>
    </source>
</evidence>
<feature type="domain" description="Transcriptional regulator SgrR N-terminal HTH" evidence="3">
    <location>
        <begin position="5"/>
        <end position="102"/>
    </location>
</feature>
<dbReference type="InterPro" id="IPR025370">
    <property type="entry name" value="SgrR_HTH_N"/>
</dbReference>
<keyword evidence="5" id="KW-1185">Reference proteome</keyword>
<sequence length="604" mass="69620">MITAERYLTLYERFGGETSEGLPVEATLEELSETLYCTPRNAKLILHRLEDEGLIEWIPGRGRGNRSRIAFKVQKESFLLDLSQCHAEQGDYKQSFELLQSYGEGTQAKPKFLEWLNGQFGYRKEEARDGIPACDTLRFPVYKPVTTLDPAQVNYAFDAHLVRQLFDRLLRFDAELGKIVPLLAHYWTSNPEATEWTFYLRKGVRFHDGRELTAKDVVYTLERLRGDTQNRWLLRGVERVEPLGSRVVCIQLSRPNRIFDRFMCSCAASILPAELGGIDEAEFWRLPIGSGPFRLVSHSSHCIELAAHAAYHEGRPYLDGVDMIIMPEDCASSPVGMPEVLVLHHEVDGRHPLGKHRENWQTLTQLCQGCTMLTWNLRRPGSQQSEAFRRAVRMILNTRELVSELGGDRVLPAFGFRPETSQSRSVEPFRPERVKTALRESHYDGSAIRFAAHEKFEADARWIVARLAQWDIAVELKLFTWEDTPCYANPFMDADLTISGIVFSEDEVCEIETYEHGDCVFRSYLDDERLDWICGRIDDALRSDTEPCRRQHLKVIEEHLRDEASVIFLHHKELRTYLHPSVRGVTLNTLGWIDFKDIWLEQMA</sequence>
<evidence type="ECO:0000256" key="1">
    <source>
        <dbReference type="ARBA" id="ARBA00023125"/>
    </source>
</evidence>
<feature type="domain" description="Solute-binding protein family 5" evidence="2">
    <location>
        <begin position="178"/>
        <end position="481"/>
    </location>
</feature>
<dbReference type="CDD" id="cd08507">
    <property type="entry name" value="PBP2_SgrR_like"/>
    <property type="match status" value="1"/>
</dbReference>
<dbReference type="InterPro" id="IPR039424">
    <property type="entry name" value="SBP_5"/>
</dbReference>
<protein>
    <submittedName>
        <fullName evidence="4">SgrR family transcriptional regulator</fullName>
    </submittedName>
</protein>